<evidence type="ECO:0000259" key="2">
    <source>
        <dbReference type="Pfam" id="PF12780"/>
    </source>
</evidence>
<dbReference type="GO" id="GO:0030286">
    <property type="term" value="C:dynein complex"/>
    <property type="evidence" value="ECO:0007669"/>
    <property type="project" value="InterPro"/>
</dbReference>
<reference evidence="3" key="1">
    <citation type="submission" date="2021-05" db="EMBL/GenBank/DDBJ databases">
        <authorList>
            <person name="Alioto T."/>
            <person name="Alioto T."/>
            <person name="Gomez Garrido J."/>
        </authorList>
    </citation>
    <scope>NUCLEOTIDE SEQUENCE</scope>
</reference>
<dbReference type="GO" id="GO:0051959">
    <property type="term" value="F:dynein light intermediate chain binding"/>
    <property type="evidence" value="ECO:0007669"/>
    <property type="project" value="InterPro"/>
</dbReference>
<organism evidence="3">
    <name type="scientific">Cacopsylla melanoneura</name>
    <dbReference type="NCBI Taxonomy" id="428564"/>
    <lineage>
        <taxon>Eukaryota</taxon>
        <taxon>Metazoa</taxon>
        <taxon>Ecdysozoa</taxon>
        <taxon>Arthropoda</taxon>
        <taxon>Hexapoda</taxon>
        <taxon>Insecta</taxon>
        <taxon>Pterygota</taxon>
        <taxon>Neoptera</taxon>
        <taxon>Paraneoptera</taxon>
        <taxon>Hemiptera</taxon>
        <taxon>Sternorrhyncha</taxon>
        <taxon>Psylloidea</taxon>
        <taxon>Psyllidae</taxon>
        <taxon>Psyllinae</taxon>
        <taxon>Cacopsylla</taxon>
    </lineage>
</organism>
<dbReference type="EMBL" id="HBUF01168471">
    <property type="protein sequence ID" value="CAG6651633.1"/>
    <property type="molecule type" value="Transcribed_RNA"/>
</dbReference>
<evidence type="ECO:0000256" key="1">
    <source>
        <dbReference type="ARBA" id="ARBA00008887"/>
    </source>
</evidence>
<dbReference type="GO" id="GO:0045505">
    <property type="term" value="F:dynein intermediate chain binding"/>
    <property type="evidence" value="ECO:0007669"/>
    <property type="project" value="InterPro"/>
</dbReference>
<dbReference type="InterPro" id="IPR026983">
    <property type="entry name" value="DHC"/>
</dbReference>
<dbReference type="PANTHER" id="PTHR22878:SF70">
    <property type="entry name" value="DYNEIN HEAVY CHAIN 2, AXONEMAL"/>
    <property type="match status" value="1"/>
</dbReference>
<dbReference type="PANTHER" id="PTHR22878">
    <property type="entry name" value="DYNEIN HEAVY CHAIN 6, AXONEMAL-LIKE-RELATED"/>
    <property type="match status" value="1"/>
</dbReference>
<name>A0A8D8WAB7_9HEMI</name>
<dbReference type="GO" id="GO:0007018">
    <property type="term" value="P:microtubule-based movement"/>
    <property type="evidence" value="ECO:0007669"/>
    <property type="project" value="InterPro"/>
</dbReference>
<dbReference type="Pfam" id="PF12780">
    <property type="entry name" value="AAA_8"/>
    <property type="match status" value="1"/>
</dbReference>
<dbReference type="InterPro" id="IPR024317">
    <property type="entry name" value="Dynein_heavy_chain_D4_dom"/>
</dbReference>
<accession>A0A8D8WAB7</accession>
<proteinExistence type="inferred from homology"/>
<dbReference type="AlphaFoldDB" id="A0A8D8WAB7"/>
<sequence length="160" mass="18159">MFSISHQPWPPDALLAVATRFLNEVDLSDTERDVSIDMCQTFHVSTQNLSEEFLVKTSRHIYVTPTSYLELISTFKQLLKIKQDEVLMGKIRYTVGLEKLDKAASSIAVMREEIDYLQPVLEVNAASIKELMITVEKETSEAAVVSKKRFQTLLHCTVHG</sequence>
<comment type="similarity">
    <text evidence="1">Belongs to the dynein heavy chain family.</text>
</comment>
<dbReference type="Gene3D" id="1.20.920.20">
    <property type="match status" value="1"/>
</dbReference>
<evidence type="ECO:0000313" key="3">
    <source>
        <dbReference type="EMBL" id="CAG6651633.1"/>
    </source>
</evidence>
<feature type="domain" description="Dynein heavy chain AAA module D4" evidence="2">
    <location>
        <begin position="7"/>
        <end position="78"/>
    </location>
</feature>
<dbReference type="EMBL" id="HBUF01168472">
    <property type="protein sequence ID" value="CAG6651634.1"/>
    <property type="molecule type" value="Transcribed_RNA"/>
</dbReference>
<protein>
    <submittedName>
        <fullName evidence="3">Dynein heavy chain 7, axonemal</fullName>
    </submittedName>
</protein>